<evidence type="ECO:0000313" key="2">
    <source>
        <dbReference type="Proteomes" id="UP000681967"/>
    </source>
</evidence>
<gene>
    <name evidence="1" type="ORF">BYL167_LOCUS79369</name>
</gene>
<comment type="caution">
    <text evidence="1">The sequence shown here is derived from an EMBL/GenBank/DDBJ whole genome shotgun (WGS) entry which is preliminary data.</text>
</comment>
<dbReference type="Proteomes" id="UP000681967">
    <property type="component" value="Unassembled WGS sequence"/>
</dbReference>
<sequence length="49" mass="5537">LNTSSIYVSNNTTTKINPLNDNRSPILPMSQQYSTAIRLPFSNRLINPM</sequence>
<dbReference type="AlphaFoldDB" id="A0A8S3HLA9"/>
<feature type="non-terminal residue" evidence="1">
    <location>
        <position position="1"/>
    </location>
</feature>
<name>A0A8S3HLA9_9BILA</name>
<reference evidence="1" key="1">
    <citation type="submission" date="2021-02" db="EMBL/GenBank/DDBJ databases">
        <authorList>
            <person name="Nowell W R."/>
        </authorList>
    </citation>
    <scope>NUCLEOTIDE SEQUENCE</scope>
</reference>
<organism evidence="1 2">
    <name type="scientific">Rotaria magnacalcarata</name>
    <dbReference type="NCBI Taxonomy" id="392030"/>
    <lineage>
        <taxon>Eukaryota</taxon>
        <taxon>Metazoa</taxon>
        <taxon>Spiralia</taxon>
        <taxon>Gnathifera</taxon>
        <taxon>Rotifera</taxon>
        <taxon>Eurotatoria</taxon>
        <taxon>Bdelloidea</taxon>
        <taxon>Philodinida</taxon>
        <taxon>Philodinidae</taxon>
        <taxon>Rotaria</taxon>
    </lineage>
</organism>
<protein>
    <submittedName>
        <fullName evidence="1">Uncharacterized protein</fullName>
    </submittedName>
</protein>
<dbReference type="EMBL" id="CAJOBH010293355">
    <property type="protein sequence ID" value="CAF5183763.1"/>
    <property type="molecule type" value="Genomic_DNA"/>
</dbReference>
<accession>A0A8S3HLA9</accession>
<evidence type="ECO:0000313" key="1">
    <source>
        <dbReference type="EMBL" id="CAF5183763.1"/>
    </source>
</evidence>
<proteinExistence type="predicted"/>